<proteinExistence type="predicted"/>
<dbReference type="InterPro" id="IPR039254">
    <property type="entry name" value="Rds1"/>
</dbReference>
<reference evidence="3 4" key="1">
    <citation type="journal article" date="2018" name="IMA Fungus">
        <title>IMA Genome-F 10: Nine draft genome sequences of Claviceps purpurea s.lat., including C. arundinis, C. humidiphila, and C. cf. spartinae, pseudomolecules for the pitch canker pathogen Fusarium circinatum, draft genome of Davidsoniella eucalypti, Grosmannia galeiformis, Quambalaria eucalypti, and Teratosphaeria destructans.</title>
        <authorList>
            <person name="Wingfield B.D."/>
            <person name="Liu M."/>
            <person name="Nguyen H.D."/>
            <person name="Lane F.A."/>
            <person name="Morgan S.W."/>
            <person name="De Vos L."/>
            <person name="Wilken P.M."/>
            <person name="Duong T.A."/>
            <person name="Aylward J."/>
            <person name="Coetzee M.P."/>
            <person name="Dadej K."/>
            <person name="De Beer Z.W."/>
            <person name="Findlay W."/>
            <person name="Havenga M."/>
            <person name="Kolarik M."/>
            <person name="Menzies J.G."/>
            <person name="Naidoo K."/>
            <person name="Pochopski O."/>
            <person name="Shoukouhi P."/>
            <person name="Santana Q.C."/>
            <person name="Seifert K.A."/>
            <person name="Soal N."/>
            <person name="Steenkamp E.T."/>
            <person name="Tatham C.T."/>
            <person name="van der Nest M.A."/>
            <person name="Wingfield M.J."/>
        </authorList>
    </citation>
    <scope>NUCLEOTIDE SEQUENCE [LARGE SCALE GENOMIC DNA]</scope>
    <source>
        <strain evidence="3">CMW44962</strain>
    </source>
</reference>
<accession>A0A9W7VZR0</accession>
<feature type="region of interest" description="Disordered" evidence="1">
    <location>
        <begin position="240"/>
        <end position="275"/>
    </location>
</feature>
<feature type="chain" id="PRO_5040735384" evidence="2">
    <location>
        <begin position="19"/>
        <end position="355"/>
    </location>
</feature>
<reference evidence="3 4" key="2">
    <citation type="journal article" date="2021" name="Curr. Genet.">
        <title>Genetic response to nitrogen starvation in the aggressive Eucalyptus foliar pathogen Teratosphaeria destructans.</title>
        <authorList>
            <person name="Havenga M."/>
            <person name="Wingfield B.D."/>
            <person name="Wingfield M.J."/>
            <person name="Dreyer L.L."/>
            <person name="Roets F."/>
            <person name="Aylward J."/>
        </authorList>
    </citation>
    <scope>NUCLEOTIDE SEQUENCE [LARGE SCALE GENOMIC DNA]</scope>
    <source>
        <strain evidence="3">CMW44962</strain>
    </source>
</reference>
<evidence type="ECO:0000256" key="2">
    <source>
        <dbReference type="SAM" id="SignalP"/>
    </source>
</evidence>
<dbReference type="SUPFAM" id="SSF47240">
    <property type="entry name" value="Ferritin-like"/>
    <property type="match status" value="1"/>
</dbReference>
<keyword evidence="2" id="KW-0732">Signal</keyword>
<feature type="signal peptide" evidence="2">
    <location>
        <begin position="1"/>
        <end position="18"/>
    </location>
</feature>
<dbReference type="PANTHER" id="PTHR38705">
    <property type="entry name" value="PROTEIN RDS1"/>
    <property type="match status" value="1"/>
</dbReference>
<dbReference type="AlphaFoldDB" id="A0A9W7VZR0"/>
<evidence type="ECO:0000256" key="1">
    <source>
        <dbReference type="SAM" id="MobiDB-lite"/>
    </source>
</evidence>
<evidence type="ECO:0000313" key="3">
    <source>
        <dbReference type="EMBL" id="KAH9822954.1"/>
    </source>
</evidence>
<protein>
    <submittedName>
        <fullName evidence="3">Ferritin-like domain</fullName>
    </submittedName>
</protein>
<name>A0A9W7VZR0_9PEZI</name>
<dbReference type="PANTHER" id="PTHR38705:SF1">
    <property type="entry name" value="PROTEIN RDS1"/>
    <property type="match status" value="1"/>
</dbReference>
<dbReference type="CDD" id="cd00657">
    <property type="entry name" value="Ferritin_like"/>
    <property type="match status" value="1"/>
</dbReference>
<comment type="caution">
    <text evidence="3">The sequence shown here is derived from an EMBL/GenBank/DDBJ whole genome shotgun (WGS) entry which is preliminary data.</text>
</comment>
<gene>
    <name evidence="3" type="ORF">Tdes44962_MAKER00782</name>
</gene>
<organism evidence="3 4">
    <name type="scientific">Teratosphaeria destructans</name>
    <dbReference type="NCBI Taxonomy" id="418781"/>
    <lineage>
        <taxon>Eukaryota</taxon>
        <taxon>Fungi</taxon>
        <taxon>Dikarya</taxon>
        <taxon>Ascomycota</taxon>
        <taxon>Pezizomycotina</taxon>
        <taxon>Dothideomycetes</taxon>
        <taxon>Dothideomycetidae</taxon>
        <taxon>Mycosphaerellales</taxon>
        <taxon>Teratosphaeriaceae</taxon>
        <taxon>Teratosphaeria</taxon>
    </lineage>
</organism>
<dbReference type="Proteomes" id="UP001138500">
    <property type="component" value="Unassembled WGS sequence"/>
</dbReference>
<dbReference type="EMBL" id="RIBY02002200">
    <property type="protein sequence ID" value="KAH9822954.1"/>
    <property type="molecule type" value="Genomic_DNA"/>
</dbReference>
<sequence length="355" mass="37016">MLARSILSAAALAGVAVASPIQKRDDNIDGTVLRLALTLEHFENVFYKTALQNFTEDDFVKAGYSANYYNNLKYISYDEQEHVKFIETALTAAGITPDAPCTYTFPYTDVVSFITLSSVLEGVGTSAYLGAAGLITDKNYLTAAGSILVVEAEHTSYQRAAVGKVPIANPFGTPLDPTSSYSLAAAFITSCPPGNKPLGFTAFPTLVVKDKLGTAEEPSQKPSDAIKRSVAIGVAVGGGGSSYKPDNQDHPDHSDAPPAPCPGQTITVTCGPGHESDSIPEGSFVTFVSGLAVVSVEGTVKGSEISAVIPKEASGQVYVFVTKSKITSIVDSEIVAGPAIVEVAPAPPAIDYNEA</sequence>
<feature type="compositionally biased region" description="Basic and acidic residues" evidence="1">
    <location>
        <begin position="246"/>
        <end position="255"/>
    </location>
</feature>
<dbReference type="Pfam" id="PF13668">
    <property type="entry name" value="Ferritin_2"/>
    <property type="match status" value="1"/>
</dbReference>
<dbReference type="InterPro" id="IPR009078">
    <property type="entry name" value="Ferritin-like_SF"/>
</dbReference>
<keyword evidence="4" id="KW-1185">Reference proteome</keyword>
<evidence type="ECO:0000313" key="4">
    <source>
        <dbReference type="Proteomes" id="UP001138500"/>
    </source>
</evidence>
<dbReference type="OrthoDB" id="1001765at2759"/>